<feature type="transmembrane region" description="Helical" evidence="5">
    <location>
        <begin position="43"/>
        <end position="62"/>
    </location>
</feature>
<keyword evidence="4 5" id="KW-0472">Membrane</keyword>
<dbReference type="InterPro" id="IPR006694">
    <property type="entry name" value="Fatty_acid_hydroxylase"/>
</dbReference>
<evidence type="ECO:0000256" key="5">
    <source>
        <dbReference type="SAM" id="Phobius"/>
    </source>
</evidence>
<comment type="subcellular location">
    <subcellularLocation>
        <location evidence="1">Membrane</location>
    </subcellularLocation>
</comment>
<proteinExistence type="predicted"/>
<keyword evidence="8" id="KW-1185">Reference proteome</keyword>
<dbReference type="GO" id="GO:0016020">
    <property type="term" value="C:membrane"/>
    <property type="evidence" value="ECO:0007669"/>
    <property type="project" value="UniProtKB-SubCell"/>
</dbReference>
<feature type="domain" description="Fatty acid hydroxylase" evidence="6">
    <location>
        <begin position="135"/>
        <end position="269"/>
    </location>
</feature>
<gene>
    <name evidence="7" type="ORF">PSON_ATCC_30995.1.T0390162</name>
</gene>
<evidence type="ECO:0000256" key="2">
    <source>
        <dbReference type="ARBA" id="ARBA00022692"/>
    </source>
</evidence>
<protein>
    <recommendedName>
        <fullName evidence="6">Fatty acid hydroxylase domain-containing protein</fullName>
    </recommendedName>
</protein>
<dbReference type="EMBL" id="CAJJDN010000039">
    <property type="protein sequence ID" value="CAD8079536.1"/>
    <property type="molecule type" value="Genomic_DNA"/>
</dbReference>
<feature type="transmembrane region" description="Helical" evidence="5">
    <location>
        <begin position="94"/>
        <end position="116"/>
    </location>
</feature>
<keyword evidence="3 5" id="KW-1133">Transmembrane helix</keyword>
<accession>A0A8S1MR74</accession>
<evidence type="ECO:0000256" key="3">
    <source>
        <dbReference type="ARBA" id="ARBA00022989"/>
    </source>
</evidence>
<dbReference type="GO" id="GO:0016491">
    <property type="term" value="F:oxidoreductase activity"/>
    <property type="evidence" value="ECO:0007669"/>
    <property type="project" value="InterPro"/>
</dbReference>
<evidence type="ECO:0000256" key="1">
    <source>
        <dbReference type="ARBA" id="ARBA00004370"/>
    </source>
</evidence>
<dbReference type="PANTHER" id="PTHR11863">
    <property type="entry name" value="STEROL DESATURASE"/>
    <property type="match status" value="1"/>
</dbReference>
<dbReference type="InterPro" id="IPR050307">
    <property type="entry name" value="Sterol_Desaturase_Related"/>
</dbReference>
<evidence type="ECO:0000313" key="8">
    <source>
        <dbReference type="Proteomes" id="UP000692954"/>
    </source>
</evidence>
<evidence type="ECO:0000259" key="6">
    <source>
        <dbReference type="Pfam" id="PF04116"/>
    </source>
</evidence>
<dbReference type="AlphaFoldDB" id="A0A8S1MR74"/>
<dbReference type="OrthoDB" id="421628at2759"/>
<feature type="transmembrane region" description="Helical" evidence="5">
    <location>
        <begin position="128"/>
        <end position="148"/>
    </location>
</feature>
<dbReference type="GO" id="GO:0005506">
    <property type="term" value="F:iron ion binding"/>
    <property type="evidence" value="ECO:0007669"/>
    <property type="project" value="InterPro"/>
</dbReference>
<keyword evidence="2 5" id="KW-0812">Transmembrane</keyword>
<comment type="caution">
    <text evidence="7">The sequence shown here is derived from an EMBL/GenBank/DDBJ whole genome shotgun (WGS) entry which is preliminary data.</text>
</comment>
<name>A0A8S1MR74_9CILI</name>
<evidence type="ECO:0000313" key="7">
    <source>
        <dbReference type="EMBL" id="CAD8079536.1"/>
    </source>
</evidence>
<sequence length="297" mass="36055">MLYFIIAIITFTSYFIFVPELLKHYWPEHVENKYWFQIISMQAMHIIVYIIVNASYGVIYYLNHPFFEQYKIEKKPWPWQTDKQEWNKLKNETFINFFINLIIGILLAMTFGLTGVKYRFDRQSLPNIWEMIPQFLFCILIEDIGFYWTHRLLHLPALYKYHKQHHQYIVTISISAEYSTVLEYLLSNLLPFIIGPRILNEKLHMMTMLIWIGIRVYKTLSAHSGYVFPWEIFQYIPFLAFSEFHSYHHSHNNGNFGSFFIFWDYLFGTSNNYYEKKLKDNYGILNIYNPQKKKQMI</sequence>
<dbReference type="GO" id="GO:0008610">
    <property type="term" value="P:lipid biosynthetic process"/>
    <property type="evidence" value="ECO:0007669"/>
    <property type="project" value="InterPro"/>
</dbReference>
<feature type="transmembrane region" description="Helical" evidence="5">
    <location>
        <begin position="6"/>
        <end position="22"/>
    </location>
</feature>
<dbReference type="Proteomes" id="UP000692954">
    <property type="component" value="Unassembled WGS sequence"/>
</dbReference>
<dbReference type="Pfam" id="PF04116">
    <property type="entry name" value="FA_hydroxylase"/>
    <property type="match status" value="1"/>
</dbReference>
<evidence type="ECO:0000256" key="4">
    <source>
        <dbReference type="ARBA" id="ARBA00023136"/>
    </source>
</evidence>
<organism evidence="7 8">
    <name type="scientific">Paramecium sonneborni</name>
    <dbReference type="NCBI Taxonomy" id="65129"/>
    <lineage>
        <taxon>Eukaryota</taxon>
        <taxon>Sar</taxon>
        <taxon>Alveolata</taxon>
        <taxon>Ciliophora</taxon>
        <taxon>Intramacronucleata</taxon>
        <taxon>Oligohymenophorea</taxon>
        <taxon>Peniculida</taxon>
        <taxon>Parameciidae</taxon>
        <taxon>Paramecium</taxon>
    </lineage>
</organism>
<reference evidence="7" key="1">
    <citation type="submission" date="2021-01" db="EMBL/GenBank/DDBJ databases">
        <authorList>
            <consortium name="Genoscope - CEA"/>
            <person name="William W."/>
        </authorList>
    </citation>
    <scope>NUCLEOTIDE SEQUENCE</scope>
</reference>